<sequence>MRKLILVALCLSSFCQPLIHGRQEPHSDQGFAAYIEPGYFTPKVVVCADLGITDERQFSGKGIRIGLVEQPSARSLDVNMHTDEIEEYKSIYGEEDYKEGERHLANVAGIMRTLAPDATFIGNFPFSSRDYIDAAEELIDEYDIDILNHSAGTILCQGMYTQRDSAYSDFLSKEHDVLFVNAIGNSELSDGSHMEHISAAATGLNVVSVGGSSSKGGVNSLDDSFANVLSLASVGAPSSGLYGLVGTNRLLFDVNNNGVEQYYLDPVFLQRENIGLSGTSFSVPMVSGISALLMEEFPELKEDPLSLKNILLCSADRDRLVNYSNARIAALHSSVFKLDSLSSPNYDSYHKTITIPAGYSIHASAVTEFDSSNLLGPDRNVSVDPNGIRYSRVSIELRETYGQKKAVASSYNDGNLSTLVYKNDGDAPKTFGLAARVLGNKVGTDDENVAICFRIMPTSSPYVSMVGEDYLDTPPIFEFGGIADGLDEVSAIFEDYLGEDVAVIENLPVSGNFTLTKEQWKNIIDLPNRSYYLRFEYEYDNRAFTTPCFKFWEPVDFEQSILIRPEDFGFDEQYFFDLIEEVHDFDGLSVRSKRLRCGYIEEMYNNLSPRRENAGQAYLELVFEKPVKAVSFGITLWRNSELTSWREGDSLTVDILEGGVWSRALDIFDLHPSFGMMERNIIKRFKIDGDVEGIRFNATSAPVGSKNGGRVCIGDIAVSPTQESADFLIGNYEPLVIRQSFWDGTLR</sequence>
<dbReference type="EMBL" id="JADINA010000005">
    <property type="protein sequence ID" value="MBO8425783.1"/>
    <property type="molecule type" value="Genomic_DNA"/>
</dbReference>
<dbReference type="Gene3D" id="3.40.50.200">
    <property type="entry name" value="Peptidase S8/S53 domain"/>
    <property type="match status" value="1"/>
</dbReference>
<dbReference type="PROSITE" id="PS00138">
    <property type="entry name" value="SUBTILASE_SER"/>
    <property type="match status" value="1"/>
</dbReference>
<keyword evidence="2" id="KW-0378">Hydrolase</keyword>
<evidence type="ECO:0000259" key="5">
    <source>
        <dbReference type="Pfam" id="PF00082"/>
    </source>
</evidence>
<dbReference type="AlphaFoldDB" id="A0A9D9GVY6"/>
<dbReference type="InterPro" id="IPR036852">
    <property type="entry name" value="Peptidase_S8/S53_dom_sf"/>
</dbReference>
<evidence type="ECO:0000313" key="6">
    <source>
        <dbReference type="EMBL" id="MBO8425783.1"/>
    </source>
</evidence>
<evidence type="ECO:0000313" key="7">
    <source>
        <dbReference type="Proteomes" id="UP000823634"/>
    </source>
</evidence>
<organism evidence="6 7">
    <name type="scientific">Candidatus Alloenteromonas pullistercoris</name>
    <dbReference type="NCBI Taxonomy" id="2840785"/>
    <lineage>
        <taxon>Bacteria</taxon>
        <taxon>Bacillati</taxon>
        <taxon>Bacillota</taxon>
        <taxon>Bacillota incertae sedis</taxon>
        <taxon>Candidatus Alloenteromonas</taxon>
    </lineage>
</organism>
<comment type="caution">
    <text evidence="4">Lacks conserved residue(s) required for the propagation of feature annotation.</text>
</comment>
<accession>A0A9D9GVY6</accession>
<dbReference type="Pfam" id="PF00082">
    <property type="entry name" value="Peptidase_S8"/>
    <property type="match status" value="1"/>
</dbReference>
<evidence type="ECO:0000256" key="2">
    <source>
        <dbReference type="ARBA" id="ARBA00022801"/>
    </source>
</evidence>
<dbReference type="GO" id="GO:0004252">
    <property type="term" value="F:serine-type endopeptidase activity"/>
    <property type="evidence" value="ECO:0007669"/>
    <property type="project" value="InterPro"/>
</dbReference>
<name>A0A9D9GVY6_9FIRM</name>
<reference evidence="6" key="1">
    <citation type="submission" date="2020-10" db="EMBL/GenBank/DDBJ databases">
        <authorList>
            <person name="Gilroy R."/>
        </authorList>
    </citation>
    <scope>NUCLEOTIDE SEQUENCE</scope>
    <source>
        <strain evidence="6">17113</strain>
    </source>
</reference>
<comment type="caution">
    <text evidence="6">The sequence shown here is derived from an EMBL/GenBank/DDBJ whole genome shotgun (WGS) entry which is preliminary data.</text>
</comment>
<evidence type="ECO:0000256" key="1">
    <source>
        <dbReference type="ARBA" id="ARBA00022670"/>
    </source>
</evidence>
<dbReference type="SUPFAM" id="SSF52743">
    <property type="entry name" value="Subtilisin-like"/>
    <property type="match status" value="1"/>
</dbReference>
<comment type="similarity">
    <text evidence="4">Belongs to the peptidase S8 family.</text>
</comment>
<evidence type="ECO:0000256" key="4">
    <source>
        <dbReference type="PROSITE-ProRule" id="PRU01240"/>
    </source>
</evidence>
<reference evidence="6" key="2">
    <citation type="journal article" date="2021" name="PeerJ">
        <title>Extensive microbial diversity within the chicken gut microbiome revealed by metagenomics and culture.</title>
        <authorList>
            <person name="Gilroy R."/>
            <person name="Ravi A."/>
            <person name="Getino M."/>
            <person name="Pursley I."/>
            <person name="Horton D.L."/>
            <person name="Alikhan N.F."/>
            <person name="Baker D."/>
            <person name="Gharbi K."/>
            <person name="Hall N."/>
            <person name="Watson M."/>
            <person name="Adriaenssens E.M."/>
            <person name="Foster-Nyarko E."/>
            <person name="Jarju S."/>
            <person name="Secka A."/>
            <person name="Antonio M."/>
            <person name="Oren A."/>
            <person name="Chaudhuri R.R."/>
            <person name="La Ragione R."/>
            <person name="Hildebrand F."/>
            <person name="Pallen M.J."/>
        </authorList>
    </citation>
    <scope>NUCLEOTIDE SEQUENCE</scope>
    <source>
        <strain evidence="6">17113</strain>
    </source>
</reference>
<gene>
    <name evidence="6" type="ORF">IAC61_00495</name>
</gene>
<dbReference type="PROSITE" id="PS51892">
    <property type="entry name" value="SUBTILASE"/>
    <property type="match status" value="1"/>
</dbReference>
<dbReference type="Proteomes" id="UP000823634">
    <property type="component" value="Unassembled WGS sequence"/>
</dbReference>
<dbReference type="GO" id="GO:0006508">
    <property type="term" value="P:proteolysis"/>
    <property type="evidence" value="ECO:0007669"/>
    <property type="project" value="UniProtKB-KW"/>
</dbReference>
<protein>
    <submittedName>
        <fullName evidence="6">S8 family serine peptidase</fullName>
    </submittedName>
</protein>
<feature type="domain" description="Peptidase S8/S53" evidence="5">
    <location>
        <begin position="74"/>
        <end position="315"/>
    </location>
</feature>
<dbReference type="InterPro" id="IPR000209">
    <property type="entry name" value="Peptidase_S8/S53_dom"/>
</dbReference>
<proteinExistence type="inferred from homology"/>
<evidence type="ECO:0000256" key="3">
    <source>
        <dbReference type="ARBA" id="ARBA00022825"/>
    </source>
</evidence>
<keyword evidence="3" id="KW-0720">Serine protease</keyword>
<dbReference type="InterPro" id="IPR023828">
    <property type="entry name" value="Peptidase_S8_Ser-AS"/>
</dbReference>
<keyword evidence="1" id="KW-0645">Protease</keyword>